<accession>A0ABS5F6U1</accession>
<organism evidence="1 2">
    <name type="scientific">Plastoroseomonas hellenica</name>
    <dbReference type="NCBI Taxonomy" id="2687306"/>
    <lineage>
        <taxon>Bacteria</taxon>
        <taxon>Pseudomonadati</taxon>
        <taxon>Pseudomonadota</taxon>
        <taxon>Alphaproteobacteria</taxon>
        <taxon>Acetobacterales</taxon>
        <taxon>Acetobacteraceae</taxon>
        <taxon>Plastoroseomonas</taxon>
    </lineage>
</organism>
<proteinExistence type="predicted"/>
<evidence type="ECO:0000313" key="2">
    <source>
        <dbReference type="Proteomes" id="UP001196870"/>
    </source>
</evidence>
<evidence type="ECO:0000313" key="1">
    <source>
        <dbReference type="EMBL" id="MBR0668278.1"/>
    </source>
</evidence>
<protein>
    <submittedName>
        <fullName evidence="1">Helix-turn-helix domain-containing protein</fullName>
    </submittedName>
</protein>
<gene>
    <name evidence="1" type="ORF">GXW71_28255</name>
</gene>
<dbReference type="Proteomes" id="UP001196870">
    <property type="component" value="Unassembled WGS sequence"/>
</dbReference>
<dbReference type="RefSeq" id="WP_211856056.1">
    <property type="nucleotide sequence ID" value="NZ_JAAGBB010000052.1"/>
</dbReference>
<name>A0ABS5F6U1_9PROT</name>
<dbReference type="EMBL" id="JAAGBB010000052">
    <property type="protein sequence ID" value="MBR0668278.1"/>
    <property type="molecule type" value="Genomic_DNA"/>
</dbReference>
<sequence>MQFSSSVDGNTRLHTGAPAPLSYTLQDASRVTGLSIATLRRKEKEGALRFYKVGFRTLVAAPSLHALLTGEAA</sequence>
<keyword evidence="2" id="KW-1185">Reference proteome</keyword>
<reference evidence="2" key="1">
    <citation type="journal article" date="2021" name="Syst. Appl. Microbiol.">
        <title>Roseomonas hellenica sp. nov., isolated from roots of wild-growing Alkanna tinctoria.</title>
        <authorList>
            <person name="Rat A."/>
            <person name="Naranjo H.D."/>
            <person name="Lebbe L."/>
            <person name="Cnockaert M."/>
            <person name="Krigas N."/>
            <person name="Grigoriadou K."/>
            <person name="Maloupa E."/>
            <person name="Willems A."/>
        </authorList>
    </citation>
    <scope>NUCLEOTIDE SEQUENCE [LARGE SCALE GENOMIC DNA]</scope>
    <source>
        <strain evidence="2">LMG 31523</strain>
    </source>
</reference>
<comment type="caution">
    <text evidence="1">The sequence shown here is derived from an EMBL/GenBank/DDBJ whole genome shotgun (WGS) entry which is preliminary data.</text>
</comment>